<keyword evidence="10 17" id="KW-1133">Transmembrane helix</keyword>
<dbReference type="EC" id="1.3.1.93" evidence="4"/>
<evidence type="ECO:0000256" key="17">
    <source>
        <dbReference type="SAM" id="Phobius"/>
    </source>
</evidence>
<dbReference type="PANTHER" id="PTHR10556:SF28">
    <property type="entry name" value="VERY-LONG-CHAIN ENOYL-COA REDUCTASE"/>
    <property type="match status" value="1"/>
</dbReference>
<evidence type="ECO:0000256" key="3">
    <source>
        <dbReference type="ARBA" id="ARBA00007742"/>
    </source>
</evidence>
<evidence type="ECO:0000256" key="16">
    <source>
        <dbReference type="ARBA" id="ARBA00058640"/>
    </source>
</evidence>
<keyword evidence="9" id="KW-0521">NADP</keyword>
<dbReference type="InterPro" id="IPR001104">
    <property type="entry name" value="3-oxo-5_a-steroid_4-DH_C"/>
</dbReference>
<dbReference type="EMBL" id="WNWS01000148">
    <property type="protein sequence ID" value="KAE9977737.1"/>
    <property type="molecule type" value="Genomic_DNA"/>
</dbReference>
<organism evidence="19 20">
    <name type="scientific">Venturia inaequalis</name>
    <name type="common">Apple scab fungus</name>
    <dbReference type="NCBI Taxonomy" id="5025"/>
    <lineage>
        <taxon>Eukaryota</taxon>
        <taxon>Fungi</taxon>
        <taxon>Dikarya</taxon>
        <taxon>Ascomycota</taxon>
        <taxon>Pezizomycotina</taxon>
        <taxon>Dothideomycetes</taxon>
        <taxon>Pleosporomycetidae</taxon>
        <taxon>Venturiales</taxon>
        <taxon>Venturiaceae</taxon>
        <taxon>Venturia</taxon>
    </lineage>
</organism>
<dbReference type="Gene3D" id="1.20.120.1630">
    <property type="match status" value="1"/>
</dbReference>
<evidence type="ECO:0000313" key="19">
    <source>
        <dbReference type="EMBL" id="KAE9977737.1"/>
    </source>
</evidence>
<evidence type="ECO:0000256" key="5">
    <source>
        <dbReference type="ARBA" id="ARBA00022516"/>
    </source>
</evidence>
<keyword evidence="13 17" id="KW-0472">Membrane</keyword>
<evidence type="ECO:0000256" key="8">
    <source>
        <dbReference type="ARBA" id="ARBA00022832"/>
    </source>
</evidence>
<comment type="caution">
    <text evidence="19">The sequence shown here is derived from an EMBL/GenBank/DDBJ whole genome shotgun (WGS) entry which is preliminary data.</text>
</comment>
<dbReference type="FunFam" id="1.20.120.1630:FF:000010">
    <property type="entry name" value="Steroid alpha reductase family protein"/>
    <property type="match status" value="1"/>
</dbReference>
<gene>
    <name evidence="19" type="ORF">EG328_001864</name>
</gene>
<keyword evidence="11" id="KW-0560">Oxidoreductase</keyword>
<evidence type="ECO:0000256" key="7">
    <source>
        <dbReference type="ARBA" id="ARBA00022824"/>
    </source>
</evidence>
<evidence type="ECO:0000256" key="13">
    <source>
        <dbReference type="ARBA" id="ARBA00023136"/>
    </source>
</evidence>
<evidence type="ECO:0000256" key="1">
    <source>
        <dbReference type="ARBA" id="ARBA00004477"/>
    </source>
</evidence>
<dbReference type="InterPro" id="IPR039357">
    <property type="entry name" value="SRD5A/TECR"/>
</dbReference>
<evidence type="ECO:0000256" key="12">
    <source>
        <dbReference type="ARBA" id="ARBA00023098"/>
    </source>
</evidence>
<comment type="subcellular location">
    <subcellularLocation>
        <location evidence="1">Endoplasmic reticulum membrane</location>
        <topology evidence="1">Multi-pass membrane protein</topology>
    </subcellularLocation>
</comment>
<dbReference type="Proteomes" id="UP000447873">
    <property type="component" value="Unassembled WGS sequence"/>
</dbReference>
<dbReference type="PANTHER" id="PTHR10556">
    <property type="entry name" value="3-OXO-5-ALPHA-STEROID 4-DEHYDROGENASE"/>
    <property type="match status" value="1"/>
</dbReference>
<comment type="pathway">
    <text evidence="2">Lipid metabolism; fatty acid biosynthesis.</text>
</comment>
<evidence type="ECO:0000256" key="6">
    <source>
        <dbReference type="ARBA" id="ARBA00022692"/>
    </source>
</evidence>
<keyword evidence="5" id="KW-0444">Lipid biosynthesis</keyword>
<feature type="domain" description="3-oxo-5-alpha-steroid 4-dehydrogenase C-terminal" evidence="18">
    <location>
        <begin position="162"/>
        <end position="326"/>
    </location>
</feature>
<evidence type="ECO:0000256" key="4">
    <source>
        <dbReference type="ARBA" id="ARBA00012530"/>
    </source>
</evidence>
<dbReference type="GO" id="GO:0005789">
    <property type="term" value="C:endoplasmic reticulum membrane"/>
    <property type="evidence" value="ECO:0007669"/>
    <property type="project" value="UniProtKB-SubCell"/>
</dbReference>
<comment type="similarity">
    <text evidence="3">Belongs to the steroid 5-alpha reductase family.</text>
</comment>
<evidence type="ECO:0000256" key="2">
    <source>
        <dbReference type="ARBA" id="ARBA00005194"/>
    </source>
</evidence>
<feature type="transmembrane region" description="Helical" evidence="17">
    <location>
        <begin position="269"/>
        <end position="298"/>
    </location>
</feature>
<protein>
    <recommendedName>
        <fullName evidence="4">very-long-chain enoyl-CoA reductase</fullName>
        <ecNumber evidence="4">1.3.1.93</ecNumber>
    </recommendedName>
</protein>
<dbReference type="PROSITE" id="PS50244">
    <property type="entry name" value="S5A_REDUCTASE"/>
    <property type="match status" value="1"/>
</dbReference>
<evidence type="ECO:0000256" key="15">
    <source>
        <dbReference type="ARBA" id="ARBA00051495"/>
    </source>
</evidence>
<proteinExistence type="inferred from homology"/>
<keyword evidence="7" id="KW-0256">Endoplasmic reticulum</keyword>
<dbReference type="GO" id="GO:0102758">
    <property type="term" value="F:very-long-chain enoyl-CoA reductase activity"/>
    <property type="evidence" value="ECO:0007669"/>
    <property type="project" value="UniProtKB-EC"/>
</dbReference>
<keyword evidence="8" id="KW-0276">Fatty acid metabolism</keyword>
<accession>A0A8H3UYE1</accession>
<dbReference type="AlphaFoldDB" id="A0A8H3UYE1"/>
<evidence type="ECO:0000256" key="10">
    <source>
        <dbReference type="ARBA" id="ARBA00022989"/>
    </source>
</evidence>
<evidence type="ECO:0000259" key="18">
    <source>
        <dbReference type="Pfam" id="PF02544"/>
    </source>
</evidence>
<dbReference type="OrthoDB" id="540503at2759"/>
<name>A0A8H3UYE1_VENIN</name>
<evidence type="ECO:0000256" key="9">
    <source>
        <dbReference type="ARBA" id="ARBA00022857"/>
    </source>
</evidence>
<keyword evidence="12" id="KW-0443">Lipid metabolism</keyword>
<dbReference type="Pfam" id="PF02544">
    <property type="entry name" value="Steroid_dh"/>
    <property type="match status" value="1"/>
</dbReference>
<keyword evidence="6 17" id="KW-0812">Transmembrane</keyword>
<dbReference type="GO" id="GO:0042761">
    <property type="term" value="P:very long-chain fatty acid biosynthetic process"/>
    <property type="evidence" value="ECO:0007669"/>
    <property type="project" value="TreeGrafter"/>
</dbReference>
<evidence type="ECO:0000256" key="11">
    <source>
        <dbReference type="ARBA" id="ARBA00023002"/>
    </source>
</evidence>
<sequence length="326" mass="36044">MSASKHVVLTIRPRGKPIKRLPKQSTFAFVDSTAELYKKIAGETGYSVHRLRITKEDGSFVPNDKSTTLEGAGLSANTTVSVKDLGPQIAWRTVFIVEYLGPILIYPAIYALRPYIYPYPSLGASKIPAPTDLQKLSMAVMVLHFIKREFETIFIHRFSSSTMPWTNIFKNSAHYWLLAGLNIAYWTNSPSSLAQASTLTSSSPTISNLLTTATPLTQLGLALFALGEVGNFYTHIVLKNLRPAGTTARGIPKGFGFGMVTCPNYMFEILAWVGISLVTRSAATVLFVAVAGAQMGVWAKKKERRYRKEFGAEYKKKKFVMIPGIF</sequence>
<comment type="function">
    <text evidence="16">Catalyzes the last of the four reactions of the long-chain fatty acids elongation cycle. This endoplasmic reticulum-bound enzymatic process, allows the addition of 2 carbons to the chain of long- and very long-chain fatty acids/VLCFAs per cycle. This enzyme reduces the trans-2,3-enoyl-CoA fatty acid intermediate to an acyl-CoA that can be further elongated by entering a new cycle of elongation. Thereby, it participates in the production of VLCFAs of different chain lengths that are involved in multiple biological processes as precursors of membrane lipids and lipid mediators.</text>
</comment>
<evidence type="ECO:0000313" key="20">
    <source>
        <dbReference type="Proteomes" id="UP000447873"/>
    </source>
</evidence>
<keyword evidence="14" id="KW-0275">Fatty acid biosynthesis</keyword>
<comment type="catalytic activity">
    <reaction evidence="15">
        <text>a very-long-chain 2,3-saturated fatty acyl-CoA + NADP(+) = a very-long-chain (2E)-enoyl-CoA + NADPH + H(+)</text>
        <dbReference type="Rhea" id="RHEA:14473"/>
        <dbReference type="ChEBI" id="CHEBI:15378"/>
        <dbReference type="ChEBI" id="CHEBI:57783"/>
        <dbReference type="ChEBI" id="CHEBI:58349"/>
        <dbReference type="ChEBI" id="CHEBI:83724"/>
        <dbReference type="ChEBI" id="CHEBI:83728"/>
        <dbReference type="EC" id="1.3.1.93"/>
    </reaction>
</comment>
<evidence type="ECO:0000256" key="14">
    <source>
        <dbReference type="ARBA" id="ARBA00023160"/>
    </source>
</evidence>
<reference evidence="19 20" key="1">
    <citation type="submission" date="2018-12" db="EMBL/GenBank/DDBJ databases">
        <title>Venturia inaequalis Genome Resource.</title>
        <authorList>
            <person name="Lichtner F.J."/>
        </authorList>
    </citation>
    <scope>NUCLEOTIDE SEQUENCE [LARGE SCALE GENOMIC DNA]</scope>
    <source>
        <strain evidence="19 20">120213</strain>
    </source>
</reference>